<dbReference type="STRING" id="1131292.BCR24_06325"/>
<evidence type="ECO:0000256" key="1">
    <source>
        <dbReference type="SAM" id="Phobius"/>
    </source>
</evidence>
<keyword evidence="1" id="KW-0812">Transmembrane</keyword>
<dbReference type="Proteomes" id="UP000094469">
    <property type="component" value="Unassembled WGS sequence"/>
</dbReference>
<protein>
    <submittedName>
        <fullName evidence="2">Uncharacterized protein</fullName>
    </submittedName>
</protein>
<comment type="caution">
    <text evidence="2">The sequence shown here is derived from an EMBL/GenBank/DDBJ whole genome shotgun (WGS) entry which is preliminary data.</text>
</comment>
<keyword evidence="1" id="KW-0472">Membrane</keyword>
<keyword evidence="3" id="KW-1185">Reference proteome</keyword>
<name>A0A1E5H9I2_9ENTE</name>
<sequence>MKKSLLVLGLLFVFHPTICYGEEIGEFTPELNFQASFDLTSRYARKQILNGETTRIKAKKDGVYLEFPFEHSPYMSFARFVLNGPVHIYSGFIETIFYRENIKIRDMYYENNPVKTDKIGLYSTDLCFTSEEGTIYHYKNVPYIVFSDKPTVFFSEINFAKENSIISGEIKMPASKNTYQIELFYTDNDEYHYQETSADREGNFMFKLNREAIEGKLYLRASDGLGNYADACDIERQGRTTYQVLPENLKVIEASYKKMKKEKSLLALVKIIFLRFLGIFVTILILLRLRVILKRHRRKKYNKNR</sequence>
<accession>A0A1E5H9I2</accession>
<keyword evidence="1" id="KW-1133">Transmembrane helix</keyword>
<evidence type="ECO:0000313" key="3">
    <source>
        <dbReference type="Proteomes" id="UP000094469"/>
    </source>
</evidence>
<dbReference type="OrthoDB" id="2181145at2"/>
<dbReference type="EMBL" id="MIKC01000039">
    <property type="protein sequence ID" value="OEG21485.1"/>
    <property type="molecule type" value="Genomic_DNA"/>
</dbReference>
<gene>
    <name evidence="2" type="ORF">BCR24_06325</name>
</gene>
<evidence type="ECO:0000313" key="2">
    <source>
        <dbReference type="EMBL" id="OEG21485.1"/>
    </source>
</evidence>
<dbReference type="AlphaFoldDB" id="A0A1E5H9I2"/>
<organism evidence="2 3">
    <name type="scientific">Enterococcus ureilyticus</name>
    <dbReference type="NCBI Taxonomy" id="1131292"/>
    <lineage>
        <taxon>Bacteria</taxon>
        <taxon>Bacillati</taxon>
        <taxon>Bacillota</taxon>
        <taxon>Bacilli</taxon>
        <taxon>Lactobacillales</taxon>
        <taxon>Enterococcaceae</taxon>
        <taxon>Enterococcus</taxon>
    </lineage>
</organism>
<feature type="transmembrane region" description="Helical" evidence="1">
    <location>
        <begin position="265"/>
        <end position="289"/>
    </location>
</feature>
<dbReference type="RefSeq" id="WP_069640882.1">
    <property type="nucleotide sequence ID" value="NZ_JAFBEZ010000005.1"/>
</dbReference>
<reference evidence="3" key="1">
    <citation type="submission" date="2016-09" db="EMBL/GenBank/DDBJ databases">
        <authorList>
            <person name="Gulvik C.A."/>
        </authorList>
    </citation>
    <scope>NUCLEOTIDE SEQUENCE [LARGE SCALE GENOMIC DNA]</scope>
    <source>
        <strain evidence="3">LMG 26676</strain>
    </source>
</reference>
<proteinExistence type="predicted"/>